<dbReference type="GO" id="GO:0016705">
    <property type="term" value="F:oxidoreductase activity, acting on paired donors, with incorporation or reduction of molecular oxygen"/>
    <property type="evidence" value="ECO:0007669"/>
    <property type="project" value="UniProtKB-UniRule"/>
</dbReference>
<proteinExistence type="inferred from homology"/>
<keyword evidence="3" id="KW-0808">Transferase</keyword>
<protein>
    <recommendedName>
        <fullName evidence="1">tRNA uridine(34) hydroxylase</fullName>
        <ecNumber evidence="1">1.14.-.-</ecNumber>
    </recommendedName>
    <alternativeName>
        <fullName evidence="1">tRNA hydroxylation protein O</fullName>
    </alternativeName>
</protein>
<dbReference type="PANTHER" id="PTHR43268">
    <property type="entry name" value="THIOSULFATE SULFURTRANSFERASE/RHODANESE-LIKE DOMAIN-CONTAINING PROTEIN 2"/>
    <property type="match status" value="1"/>
</dbReference>
<dbReference type="Pfam" id="PF17773">
    <property type="entry name" value="UPF0176_N"/>
    <property type="match status" value="1"/>
</dbReference>
<name>A0A518KAQ5_9BACT</name>
<organism evidence="3 4">
    <name type="scientific">Botrimarina mediterranea</name>
    <dbReference type="NCBI Taxonomy" id="2528022"/>
    <lineage>
        <taxon>Bacteria</taxon>
        <taxon>Pseudomonadati</taxon>
        <taxon>Planctomycetota</taxon>
        <taxon>Planctomycetia</taxon>
        <taxon>Pirellulales</taxon>
        <taxon>Lacipirellulaceae</taxon>
        <taxon>Botrimarina</taxon>
    </lineage>
</organism>
<dbReference type="SUPFAM" id="SSF52821">
    <property type="entry name" value="Rhodanese/Cell cycle control phosphatase"/>
    <property type="match status" value="1"/>
</dbReference>
<dbReference type="CDD" id="cd01518">
    <property type="entry name" value="RHOD_YceA"/>
    <property type="match status" value="1"/>
</dbReference>
<dbReference type="EC" id="1.14.-.-" evidence="1"/>
<dbReference type="RefSeq" id="WP_231932956.1">
    <property type="nucleotide sequence ID" value="NZ_CP036349.1"/>
</dbReference>
<comment type="catalytic activity">
    <reaction evidence="1">
        <text>uridine(34) in tRNA + AH2 + O2 = 5-hydroxyuridine(34) in tRNA + A + H2O</text>
        <dbReference type="Rhea" id="RHEA:64224"/>
        <dbReference type="Rhea" id="RHEA-COMP:11727"/>
        <dbReference type="Rhea" id="RHEA-COMP:13381"/>
        <dbReference type="ChEBI" id="CHEBI:13193"/>
        <dbReference type="ChEBI" id="CHEBI:15377"/>
        <dbReference type="ChEBI" id="CHEBI:15379"/>
        <dbReference type="ChEBI" id="CHEBI:17499"/>
        <dbReference type="ChEBI" id="CHEBI:65315"/>
        <dbReference type="ChEBI" id="CHEBI:136877"/>
    </reaction>
</comment>
<dbReference type="Gene3D" id="3.30.70.100">
    <property type="match status" value="1"/>
</dbReference>
<dbReference type="SMART" id="SM00450">
    <property type="entry name" value="RHOD"/>
    <property type="match status" value="1"/>
</dbReference>
<dbReference type="InterPro" id="IPR036873">
    <property type="entry name" value="Rhodanese-like_dom_sf"/>
</dbReference>
<evidence type="ECO:0000259" key="2">
    <source>
        <dbReference type="PROSITE" id="PS50206"/>
    </source>
</evidence>
<dbReference type="Gene3D" id="3.40.250.10">
    <property type="entry name" value="Rhodanese-like domain"/>
    <property type="match status" value="1"/>
</dbReference>
<dbReference type="AlphaFoldDB" id="A0A518KAQ5"/>
<feature type="domain" description="Rhodanese" evidence="2">
    <location>
        <begin position="135"/>
        <end position="229"/>
    </location>
</feature>
<dbReference type="GO" id="GO:0016779">
    <property type="term" value="F:nucleotidyltransferase activity"/>
    <property type="evidence" value="ECO:0007669"/>
    <property type="project" value="UniProtKB-KW"/>
</dbReference>
<evidence type="ECO:0000256" key="1">
    <source>
        <dbReference type="HAMAP-Rule" id="MF_00469"/>
    </source>
</evidence>
<reference evidence="3 4" key="1">
    <citation type="submission" date="2019-02" db="EMBL/GenBank/DDBJ databases">
        <title>Deep-cultivation of Planctomycetes and their phenomic and genomic characterization uncovers novel biology.</title>
        <authorList>
            <person name="Wiegand S."/>
            <person name="Jogler M."/>
            <person name="Boedeker C."/>
            <person name="Pinto D."/>
            <person name="Vollmers J."/>
            <person name="Rivas-Marin E."/>
            <person name="Kohn T."/>
            <person name="Peeters S.H."/>
            <person name="Heuer A."/>
            <person name="Rast P."/>
            <person name="Oberbeckmann S."/>
            <person name="Bunk B."/>
            <person name="Jeske O."/>
            <person name="Meyerdierks A."/>
            <person name="Storesund J.E."/>
            <person name="Kallscheuer N."/>
            <person name="Luecker S."/>
            <person name="Lage O.M."/>
            <person name="Pohl T."/>
            <person name="Merkel B.J."/>
            <person name="Hornburger P."/>
            <person name="Mueller R.-W."/>
            <person name="Bruemmer F."/>
            <person name="Labrenz M."/>
            <person name="Spormann A.M."/>
            <person name="Op den Camp H."/>
            <person name="Overmann J."/>
            <person name="Amann R."/>
            <person name="Jetten M.S.M."/>
            <person name="Mascher T."/>
            <person name="Medema M.H."/>
            <person name="Devos D.P."/>
            <person name="Kaster A.-K."/>
            <person name="Ovreas L."/>
            <person name="Rohde M."/>
            <person name="Galperin M.Y."/>
            <person name="Jogler C."/>
        </authorList>
    </citation>
    <scope>NUCLEOTIDE SEQUENCE [LARGE SCALE GENOMIC DNA]</scope>
    <source>
        <strain evidence="3 4">Spa11</strain>
    </source>
</reference>
<dbReference type="InterPro" id="IPR001763">
    <property type="entry name" value="Rhodanese-like_dom"/>
</dbReference>
<dbReference type="PANTHER" id="PTHR43268:SF3">
    <property type="entry name" value="RHODANESE-LIKE DOMAIN-CONTAINING PROTEIN 7-RELATED"/>
    <property type="match status" value="1"/>
</dbReference>
<keyword evidence="3" id="KW-0548">Nucleotidyltransferase</keyword>
<dbReference type="Proteomes" id="UP000316426">
    <property type="component" value="Chromosome"/>
</dbReference>
<keyword evidence="1" id="KW-0819">tRNA processing</keyword>
<evidence type="ECO:0000313" key="4">
    <source>
        <dbReference type="Proteomes" id="UP000316426"/>
    </source>
</evidence>
<dbReference type="PROSITE" id="PS50206">
    <property type="entry name" value="RHODANESE_3"/>
    <property type="match status" value="1"/>
</dbReference>
<comment type="similarity">
    <text evidence="1">Belongs to the TrhO family.</text>
</comment>
<dbReference type="GO" id="GO:0006400">
    <property type="term" value="P:tRNA modification"/>
    <property type="evidence" value="ECO:0007669"/>
    <property type="project" value="UniProtKB-UniRule"/>
</dbReference>
<dbReference type="EMBL" id="CP036349">
    <property type="protein sequence ID" value="QDV74870.1"/>
    <property type="molecule type" value="Genomic_DNA"/>
</dbReference>
<accession>A0A518KAQ5</accession>
<comment type="function">
    <text evidence="1">Catalyzes oxygen-dependent 5-hydroxyuridine (ho5U) modification at position 34 in tRNAs.</text>
</comment>
<dbReference type="KEGG" id="bmei:Spa11_30790"/>
<evidence type="ECO:0000313" key="3">
    <source>
        <dbReference type="EMBL" id="QDV74870.1"/>
    </source>
</evidence>
<keyword evidence="1" id="KW-0560">Oxidoreductase</keyword>
<sequence length="279" mass="30861">MSELSSTNAEMSPPIVNIAAYKFAPLDELTQRREALRALTRRLELKGTILLSPEGINFFLAGARAAVDEFVAVLQADPQVGALDIKESYTERQPFGRMLVKLKREIIAFGVEGIDPSQRTSPKLPAKQLKQWLDEGRPVTLLDVRNDYEVALGTFAGAEPIGVAHFRDFPKAVDALPDDRKEETVVMFCTGGIRCEKAGPYMERAGFKNVFQLEGGILKYFEECGAAHYTGECFVFDDRVAVDGDLQATDAADRLAGEQLGSRPVYERAEAEAWRARQA</sequence>
<gene>
    <name evidence="3" type="primary">moeZ_3</name>
    <name evidence="1" type="synonym">trhO</name>
    <name evidence="3" type="ORF">Spa11_30790</name>
</gene>
<dbReference type="InterPro" id="IPR040503">
    <property type="entry name" value="TRHO_N"/>
</dbReference>
<dbReference type="HAMAP" id="MF_00469">
    <property type="entry name" value="TrhO"/>
    <property type="match status" value="1"/>
</dbReference>
<keyword evidence="4" id="KW-1185">Reference proteome</keyword>
<dbReference type="Pfam" id="PF00581">
    <property type="entry name" value="Rhodanese"/>
    <property type="match status" value="1"/>
</dbReference>
<dbReference type="InterPro" id="IPR020936">
    <property type="entry name" value="TrhO"/>
</dbReference>